<dbReference type="RefSeq" id="XP_056036679.1">
    <property type="nucleotide sequence ID" value="XM_056179714.1"/>
</dbReference>
<dbReference type="PANTHER" id="PTHR28218">
    <property type="entry name" value="VPS4-ASSOCIATED PROTEIN 1"/>
    <property type="match status" value="1"/>
</dbReference>
<dbReference type="InterPro" id="IPR013640">
    <property type="entry name" value="Vfa1"/>
</dbReference>
<dbReference type="EMBL" id="CP115611">
    <property type="protein sequence ID" value="WBW72436.1"/>
    <property type="molecule type" value="Genomic_DNA"/>
</dbReference>
<evidence type="ECO:0000313" key="3">
    <source>
        <dbReference type="Proteomes" id="UP001212411"/>
    </source>
</evidence>
<accession>A0AAF0AUF3</accession>
<dbReference type="Proteomes" id="UP001212411">
    <property type="component" value="Chromosome 1"/>
</dbReference>
<feature type="region of interest" description="Disordered" evidence="1">
    <location>
        <begin position="56"/>
        <end position="146"/>
    </location>
</feature>
<name>A0AAF0AUF3_9SCHI</name>
<feature type="compositionally biased region" description="Low complexity" evidence="1">
    <location>
        <begin position="108"/>
        <end position="117"/>
    </location>
</feature>
<feature type="compositionally biased region" description="Basic and acidic residues" evidence="1">
    <location>
        <begin position="58"/>
        <end position="107"/>
    </location>
</feature>
<dbReference type="GO" id="GO:0007034">
    <property type="term" value="P:vacuolar transport"/>
    <property type="evidence" value="ECO:0007669"/>
    <property type="project" value="TreeGrafter"/>
</dbReference>
<protein>
    <submittedName>
        <fullName evidence="2">Endocytic trafficking protein</fullName>
    </submittedName>
</protein>
<reference evidence="2 3" key="1">
    <citation type="journal article" date="2023" name="G3 (Bethesda)">
        <title>A high-quality reference genome for the fission yeast Schizosaccharomyces osmophilus.</title>
        <authorList>
            <person name="Jia G.S."/>
            <person name="Zhang W.C."/>
            <person name="Liang Y."/>
            <person name="Liu X.H."/>
            <person name="Rhind N."/>
            <person name="Pidoux A."/>
            <person name="Brysch-Herzberg M."/>
            <person name="Du L.L."/>
        </authorList>
    </citation>
    <scope>NUCLEOTIDE SEQUENCE [LARGE SCALE GENOMIC DNA]</scope>
    <source>
        <strain evidence="2 3">CBS 15793</strain>
    </source>
</reference>
<proteinExistence type="predicted"/>
<organism evidence="2 3">
    <name type="scientific">Schizosaccharomyces osmophilus</name>
    <dbReference type="NCBI Taxonomy" id="2545709"/>
    <lineage>
        <taxon>Eukaryota</taxon>
        <taxon>Fungi</taxon>
        <taxon>Dikarya</taxon>
        <taxon>Ascomycota</taxon>
        <taxon>Taphrinomycotina</taxon>
        <taxon>Schizosaccharomycetes</taxon>
        <taxon>Schizosaccharomycetales</taxon>
        <taxon>Schizosaccharomycetaceae</taxon>
        <taxon>Schizosaccharomyces</taxon>
    </lineage>
</organism>
<dbReference type="GO" id="GO:0005768">
    <property type="term" value="C:endosome"/>
    <property type="evidence" value="ECO:0007669"/>
    <property type="project" value="TreeGrafter"/>
</dbReference>
<feature type="compositionally biased region" description="Basic and acidic residues" evidence="1">
    <location>
        <begin position="120"/>
        <end position="131"/>
    </location>
</feature>
<keyword evidence="3" id="KW-1185">Reference proteome</keyword>
<feature type="compositionally biased region" description="Low complexity" evidence="1">
    <location>
        <begin position="132"/>
        <end position="146"/>
    </location>
</feature>
<evidence type="ECO:0000313" key="2">
    <source>
        <dbReference type="EMBL" id="WBW72436.1"/>
    </source>
</evidence>
<evidence type="ECO:0000256" key="1">
    <source>
        <dbReference type="SAM" id="MobiDB-lite"/>
    </source>
</evidence>
<dbReference type="AlphaFoldDB" id="A0AAF0AUF3"/>
<dbReference type="GeneID" id="80874403"/>
<dbReference type="PANTHER" id="PTHR28218:SF1">
    <property type="entry name" value="VPS4-ASSOCIATED PROTEIN 1"/>
    <property type="match status" value="1"/>
</dbReference>
<dbReference type="KEGG" id="som:SOMG_00921"/>
<gene>
    <name evidence="2" type="ORF">SOMG_00921</name>
</gene>
<sequence>MSIENNYILRQVSESDRKACFICYKLTKWVLITKSKSDFFYTCFNHLEDRGFATSTYDPHEKPASSPKTDESFTSSKKDHDSKEKSSNDDLGKDHLDKSEENHESSKTKTNSNSNSNIPTKERDVDLKEARSSPSTSSSISSGTTMSGRQYVLHRNIFEIRLQFHKNLAAQRKTKLLLNSGKGLPSPPSKPLP</sequence>
<dbReference type="Pfam" id="PF08432">
    <property type="entry name" value="Vfa1"/>
    <property type="match status" value="1"/>
</dbReference>